<evidence type="ECO:0000256" key="4">
    <source>
        <dbReference type="ARBA" id="ARBA00023136"/>
    </source>
</evidence>
<feature type="transmembrane region" description="Helical" evidence="5">
    <location>
        <begin position="34"/>
        <end position="50"/>
    </location>
</feature>
<comment type="subcellular location">
    <subcellularLocation>
        <location evidence="1">Membrane</location>
        <topology evidence="1">Multi-pass membrane protein</topology>
    </subcellularLocation>
</comment>
<organism evidence="7 8">
    <name type="scientific">Tabrizicola soli</name>
    <dbReference type="NCBI Taxonomy" id="2185115"/>
    <lineage>
        <taxon>Bacteria</taxon>
        <taxon>Pseudomonadati</taxon>
        <taxon>Pseudomonadota</taxon>
        <taxon>Alphaproteobacteria</taxon>
        <taxon>Rhodobacterales</taxon>
        <taxon>Paracoccaceae</taxon>
        <taxon>Tabrizicola</taxon>
    </lineage>
</organism>
<evidence type="ECO:0000256" key="3">
    <source>
        <dbReference type="ARBA" id="ARBA00022989"/>
    </source>
</evidence>
<reference evidence="8" key="1">
    <citation type="journal article" date="2019" name="Int. J. Syst. Evol. Microbiol.">
        <title>The Global Catalogue of Microorganisms (GCM) 10K type strain sequencing project: providing services to taxonomists for standard genome sequencing and annotation.</title>
        <authorList>
            <consortium name="The Broad Institute Genomics Platform"/>
            <consortium name="The Broad Institute Genome Sequencing Center for Infectious Disease"/>
            <person name="Wu L."/>
            <person name="Ma J."/>
        </authorList>
    </citation>
    <scope>NUCLEOTIDE SEQUENCE [LARGE SCALE GENOMIC DNA]</scope>
    <source>
        <strain evidence="8">KCTC 62102</strain>
    </source>
</reference>
<feature type="transmembrane region" description="Helical" evidence="5">
    <location>
        <begin position="91"/>
        <end position="107"/>
    </location>
</feature>
<feature type="transmembrane region" description="Helical" evidence="5">
    <location>
        <begin position="376"/>
        <end position="397"/>
    </location>
</feature>
<feature type="domain" description="O-antigen ligase-related" evidence="6">
    <location>
        <begin position="203"/>
        <end position="350"/>
    </location>
</feature>
<feature type="transmembrane region" description="Helical" evidence="5">
    <location>
        <begin position="114"/>
        <end position="141"/>
    </location>
</feature>
<keyword evidence="3 5" id="KW-1133">Transmembrane helix</keyword>
<keyword evidence="8" id="KW-1185">Reference proteome</keyword>
<keyword evidence="2 5" id="KW-0812">Transmembrane</keyword>
<dbReference type="PANTHER" id="PTHR37422">
    <property type="entry name" value="TEICHURONIC ACID BIOSYNTHESIS PROTEIN TUAE"/>
    <property type="match status" value="1"/>
</dbReference>
<protein>
    <submittedName>
        <fullName evidence="7">O-antigen ligase family protein</fullName>
    </submittedName>
</protein>
<dbReference type="GO" id="GO:0016874">
    <property type="term" value="F:ligase activity"/>
    <property type="evidence" value="ECO:0007669"/>
    <property type="project" value="UniProtKB-KW"/>
</dbReference>
<comment type="caution">
    <text evidence="7">The sequence shown here is derived from an EMBL/GenBank/DDBJ whole genome shotgun (WGS) entry which is preliminary data.</text>
</comment>
<keyword evidence="4 5" id="KW-0472">Membrane</keyword>
<dbReference type="InterPro" id="IPR007016">
    <property type="entry name" value="O-antigen_ligase-rel_domated"/>
</dbReference>
<evidence type="ECO:0000256" key="2">
    <source>
        <dbReference type="ARBA" id="ARBA00022692"/>
    </source>
</evidence>
<accession>A0ABV7DQV9</accession>
<feature type="transmembrane region" description="Helical" evidence="5">
    <location>
        <begin position="239"/>
        <end position="258"/>
    </location>
</feature>
<dbReference type="Pfam" id="PF04932">
    <property type="entry name" value="Wzy_C"/>
    <property type="match status" value="1"/>
</dbReference>
<gene>
    <name evidence="7" type="ORF">ACFOD6_03920</name>
</gene>
<proteinExistence type="predicted"/>
<dbReference type="EMBL" id="JBHRSM010000008">
    <property type="protein sequence ID" value="MFC3085190.1"/>
    <property type="molecule type" value="Genomic_DNA"/>
</dbReference>
<evidence type="ECO:0000256" key="5">
    <source>
        <dbReference type="SAM" id="Phobius"/>
    </source>
</evidence>
<evidence type="ECO:0000259" key="6">
    <source>
        <dbReference type="Pfam" id="PF04932"/>
    </source>
</evidence>
<feature type="transmembrane region" description="Helical" evidence="5">
    <location>
        <begin position="172"/>
        <end position="189"/>
    </location>
</feature>
<evidence type="ECO:0000313" key="8">
    <source>
        <dbReference type="Proteomes" id="UP001595445"/>
    </source>
</evidence>
<dbReference type="InterPro" id="IPR051533">
    <property type="entry name" value="WaaL-like"/>
</dbReference>
<dbReference type="Proteomes" id="UP001595445">
    <property type="component" value="Unassembled WGS sequence"/>
</dbReference>
<feature type="transmembrane region" description="Helical" evidence="5">
    <location>
        <begin position="62"/>
        <end position="79"/>
    </location>
</feature>
<sequence length="434" mass="46062">MRRPTWAVFAFSFLLLLHANLVLSSHFGVGLADPLLFGAMLGLVAVYPLLHGDSAKGSGRFLAAGGFWLVAVLNSYLWSTATGVSVLKLREFLPNVLYGAMLFLLVVDQPRLLAALAGVLAATVLLSTLTLVQVCLGITGFNFYGFANGLVDHIAGQVDAFRPRGPVEDPNYYAQILVPGYAIALGIVLGSAKACWRGMGAVATIVILTAILLTASRGGLIAMAMGTVALLLAYRKIQYLAAVMVPGIAVLYLVPSYYARVSSLMTSLAALASGQTARDISVSGRLAEMKAAAILFAEHPVSGIGFGMFETRYQDISANYDMMLRGADRAAHSLYLETAAEQGVIGLAALMFLLGASLRAIQLAHREAVRKRNATLMNALRAMAAAAVGLFVSALFLHDAYAQHFWLVLALLFAAERTAGDKPIAAQPRVDANV</sequence>
<keyword evidence="7" id="KW-0436">Ligase</keyword>
<dbReference type="RefSeq" id="WP_197647772.1">
    <property type="nucleotide sequence ID" value="NZ_JAEACP010000043.1"/>
</dbReference>
<dbReference type="PANTHER" id="PTHR37422:SF13">
    <property type="entry name" value="LIPOPOLYSACCHARIDE BIOSYNTHESIS PROTEIN PA4999-RELATED"/>
    <property type="match status" value="1"/>
</dbReference>
<evidence type="ECO:0000313" key="7">
    <source>
        <dbReference type="EMBL" id="MFC3085190.1"/>
    </source>
</evidence>
<name>A0ABV7DQV9_9RHOB</name>
<evidence type="ECO:0000256" key="1">
    <source>
        <dbReference type="ARBA" id="ARBA00004141"/>
    </source>
</evidence>